<dbReference type="NCBIfam" id="NF005591">
    <property type="entry name" value="PRK07318.1"/>
    <property type="match status" value="1"/>
</dbReference>
<gene>
    <name evidence="9" type="primary">pepV</name>
    <name evidence="9" type="ORF">FF306_01520</name>
</gene>
<dbReference type="GO" id="GO:0008270">
    <property type="term" value="F:zinc ion binding"/>
    <property type="evidence" value="ECO:0007669"/>
    <property type="project" value="InterPro"/>
</dbReference>
<evidence type="ECO:0000313" key="9">
    <source>
        <dbReference type="EMBL" id="GAT91362.1"/>
    </source>
</evidence>
<evidence type="ECO:0000256" key="1">
    <source>
        <dbReference type="ARBA" id="ARBA00001947"/>
    </source>
</evidence>
<comment type="caution">
    <text evidence="9">The sequence shown here is derived from an EMBL/GenBank/DDBJ whole genome shotgun (WGS) entry which is preliminary data.</text>
</comment>
<dbReference type="InterPro" id="IPR010964">
    <property type="entry name" value="M20A_pepV-rel"/>
</dbReference>
<evidence type="ECO:0000256" key="3">
    <source>
        <dbReference type="ARBA" id="ARBA00022670"/>
    </source>
</evidence>
<keyword evidence="4" id="KW-0479">Metal-binding</keyword>
<dbReference type="GO" id="GO:0008777">
    <property type="term" value="F:acetylornithine deacetylase activity"/>
    <property type="evidence" value="ECO:0007669"/>
    <property type="project" value="TreeGrafter"/>
</dbReference>
<dbReference type="Gene3D" id="3.30.70.360">
    <property type="match status" value="2"/>
</dbReference>
<dbReference type="Pfam" id="PF01546">
    <property type="entry name" value="Peptidase_M20"/>
    <property type="match status" value="1"/>
</dbReference>
<keyword evidence="8" id="KW-0482">Metalloprotease</keyword>
<keyword evidence="7" id="KW-0224">Dipeptidase</keyword>
<evidence type="ECO:0000256" key="6">
    <source>
        <dbReference type="ARBA" id="ARBA00022833"/>
    </source>
</evidence>
<dbReference type="GO" id="GO:0016805">
    <property type="term" value="F:dipeptidase activity"/>
    <property type="evidence" value="ECO:0007669"/>
    <property type="project" value="UniProtKB-KW"/>
</dbReference>
<evidence type="ECO:0000256" key="7">
    <source>
        <dbReference type="ARBA" id="ARBA00022997"/>
    </source>
</evidence>
<dbReference type="NCBIfam" id="TIGR01887">
    <property type="entry name" value="dipeptidaselike"/>
    <property type="match status" value="1"/>
</dbReference>
<dbReference type="PANTHER" id="PTHR43808:SF31">
    <property type="entry name" value="N-ACETYL-L-CITRULLINE DEACETYLASE"/>
    <property type="match status" value="1"/>
</dbReference>
<dbReference type="InterPro" id="IPR002933">
    <property type="entry name" value="Peptidase_M20"/>
</dbReference>
<comment type="similarity">
    <text evidence="2">Belongs to the peptidase M20A family.</text>
</comment>
<dbReference type="InterPro" id="IPR036264">
    <property type="entry name" value="Bact_exopeptidase_dim_dom"/>
</dbReference>
<organism evidence="9 10">
    <name type="scientific">Apilactobacillus kunkeei</name>
    <dbReference type="NCBI Taxonomy" id="148814"/>
    <lineage>
        <taxon>Bacteria</taxon>
        <taxon>Bacillati</taxon>
        <taxon>Bacillota</taxon>
        <taxon>Bacilli</taxon>
        <taxon>Lactobacillales</taxon>
        <taxon>Lactobacillaceae</taxon>
        <taxon>Apilactobacillus</taxon>
    </lineage>
</organism>
<dbReference type="RefSeq" id="WP_041152202.1">
    <property type="nucleotide sequence ID" value="NZ_BDDX01000025.1"/>
</dbReference>
<evidence type="ECO:0000256" key="2">
    <source>
        <dbReference type="ARBA" id="ARBA00006247"/>
    </source>
</evidence>
<dbReference type="PROSITE" id="PS00759">
    <property type="entry name" value="ARGE_DAPE_CPG2_2"/>
    <property type="match status" value="1"/>
</dbReference>
<sequence length="471" mass="52330">MINWDKLAQDYKEDYLKDLADLISIDSERNDNEATDEFPLGPGPAKALVKYLEIGKRDGFTVKNLDNLVGYIEYGSGDKTFAILAHADVMPAGEGWDSNPFEMMIKDGKVFGRGASDDKGPGLAAYYGLKMMKDQGIEPNCKIRFIIGTDEESNWTGMKHYFKLEPEPDFGFSPDAQFPVINGEKGNTTFETTFGTDQEDSADYYLANFDAGLRENMVPRDAFADVKTVFKDQMAEEFSTFMQDRKLDGGSEITEDGIKLHLIGKSAHGMEPRNGVNGGTFLANFLRGYDFSGDAKNFIKFVAEFLHGDSRANRIGANYTDEIMGDLTMNVGILKFNPTDGGFVNTNFRYPKGISVETIGEHLSQAAKVMDGTVKNTDDMVPHYVDPKDPIVNKLINVYRERTGKTEAQPQVVGGGTYGRMMKRGVAFGAEFPWTVNTMHQANEYQVVDDLMLAMAIYGQSIFELGTLEDN</sequence>
<dbReference type="SUPFAM" id="SSF53187">
    <property type="entry name" value="Zn-dependent exopeptidases"/>
    <property type="match status" value="1"/>
</dbReference>
<keyword evidence="5" id="KW-0378">Hydrolase</keyword>
<dbReference type="InterPro" id="IPR050072">
    <property type="entry name" value="Peptidase_M20A"/>
</dbReference>
<evidence type="ECO:0000256" key="5">
    <source>
        <dbReference type="ARBA" id="ARBA00022801"/>
    </source>
</evidence>
<reference evidence="9 10" key="1">
    <citation type="journal article" date="2016" name="Syst. Appl. Microbiol.">
        <title>Genomic characterization of a fructophilic bee symbiont Lactobacillus kunkeei reveals its niche-specific adaptation.</title>
        <authorList>
            <person name="Maeno S."/>
            <person name="Tanizawa Y."/>
            <person name="Kanesaki Y."/>
            <person name="Kubota E."/>
            <person name="Kumar H."/>
            <person name="Dicks L."/>
            <person name="Salminen S."/>
            <person name="Nakagawa J."/>
            <person name="Arita M."/>
            <person name="Endo A."/>
        </authorList>
    </citation>
    <scope>NUCLEOTIDE SEQUENCE [LARGE SCALE GENOMIC DNA]</scope>
    <source>
        <strain evidence="9 10">FF30-6</strain>
    </source>
</reference>
<keyword evidence="3" id="KW-0645">Protease</keyword>
<dbReference type="AlphaFoldDB" id="A0A0C2VXD1"/>
<dbReference type="GO" id="GO:0008237">
    <property type="term" value="F:metallopeptidase activity"/>
    <property type="evidence" value="ECO:0007669"/>
    <property type="project" value="UniProtKB-KW"/>
</dbReference>
<accession>A0A0C2VXD1</accession>
<evidence type="ECO:0000256" key="8">
    <source>
        <dbReference type="ARBA" id="ARBA00023049"/>
    </source>
</evidence>
<dbReference type="PANTHER" id="PTHR43808">
    <property type="entry name" value="ACETYLORNITHINE DEACETYLASE"/>
    <property type="match status" value="1"/>
</dbReference>
<dbReference type="EMBL" id="BDDX01000025">
    <property type="protein sequence ID" value="GAT91362.1"/>
    <property type="molecule type" value="Genomic_DNA"/>
</dbReference>
<evidence type="ECO:0000256" key="4">
    <source>
        <dbReference type="ARBA" id="ARBA00022723"/>
    </source>
</evidence>
<evidence type="ECO:0000313" key="10">
    <source>
        <dbReference type="Proteomes" id="UP000186588"/>
    </source>
</evidence>
<dbReference type="Proteomes" id="UP000186588">
    <property type="component" value="Unassembled WGS sequence"/>
</dbReference>
<dbReference type="GO" id="GO:0006526">
    <property type="term" value="P:L-arginine biosynthetic process"/>
    <property type="evidence" value="ECO:0007669"/>
    <property type="project" value="TreeGrafter"/>
</dbReference>
<keyword evidence="6" id="KW-0862">Zinc</keyword>
<name>A0A0C2VXD1_9LACO</name>
<dbReference type="PATRIC" id="fig|148814.19.peg.557"/>
<dbReference type="GO" id="GO:0006508">
    <property type="term" value="P:proteolysis"/>
    <property type="evidence" value="ECO:0007669"/>
    <property type="project" value="UniProtKB-KW"/>
</dbReference>
<comment type="cofactor">
    <cofactor evidence="1">
        <name>Zn(2+)</name>
        <dbReference type="ChEBI" id="CHEBI:29105"/>
    </cofactor>
</comment>
<proteinExistence type="inferred from homology"/>
<dbReference type="SUPFAM" id="SSF55031">
    <property type="entry name" value="Bacterial exopeptidase dimerisation domain"/>
    <property type="match status" value="1"/>
</dbReference>
<dbReference type="CDD" id="cd03888">
    <property type="entry name" value="M20_PepV"/>
    <property type="match status" value="1"/>
</dbReference>
<dbReference type="InterPro" id="IPR001261">
    <property type="entry name" value="ArgE/DapE_CS"/>
</dbReference>
<dbReference type="Gene3D" id="3.40.630.10">
    <property type="entry name" value="Zn peptidases"/>
    <property type="match status" value="1"/>
</dbReference>
<protein>
    <submittedName>
        <fullName evidence="9">Dipeptidase PepV</fullName>
    </submittedName>
</protein>